<dbReference type="Pfam" id="PF04960">
    <property type="entry name" value="Glutaminase"/>
    <property type="match status" value="1"/>
</dbReference>
<dbReference type="GO" id="GO:0006543">
    <property type="term" value="P:L-glutamine catabolic process"/>
    <property type="evidence" value="ECO:0007669"/>
    <property type="project" value="TreeGrafter"/>
</dbReference>
<dbReference type="GO" id="GO:0004359">
    <property type="term" value="F:glutaminase activity"/>
    <property type="evidence" value="ECO:0007669"/>
    <property type="project" value="UniProtKB-EC"/>
</dbReference>
<dbReference type="PANTHER" id="PTHR12544">
    <property type="entry name" value="GLUTAMINASE"/>
    <property type="match status" value="1"/>
</dbReference>
<keyword evidence="4 6" id="KW-0378">Hydrolase</keyword>
<comment type="subunit">
    <text evidence="2">Homotetramer.</text>
</comment>
<gene>
    <name evidence="6" type="primary">glsA</name>
    <name evidence="6" type="ORF">NCTC11388_04813</name>
</gene>
<proteinExistence type="inferred from homology"/>
<sequence length="271" mass="29760">MDAKAVALAVVNDKGTVIGVGDINKKFTMQSISKTIALMLAVMENGEESVFKKMGYFGTDKPFNHFANLETMGKPLNPMMNAGAILTTSLISGDGQVPFDKILNMVRYITDNPALDYSKTVYTSEKETGHRNRGMFYMMKNAGLISGSEEQLDNYFRQCSIELTAEDLAKIGYFFAHQCVRFDGDQRYKNPEMSKLIQSQMLIAGMYEFSGEYARTVGLPSKSGVGGGIMVSVPNQAGIAVFSAPLDSHGNSVVGYHMILDLVKQYNLGIF</sequence>
<evidence type="ECO:0000256" key="4">
    <source>
        <dbReference type="ARBA" id="ARBA00022801"/>
    </source>
</evidence>
<dbReference type="RefSeq" id="WP_258862583.1">
    <property type="nucleotide sequence ID" value="NZ_UGYW01000002.1"/>
</dbReference>
<dbReference type="Gene3D" id="3.40.710.10">
    <property type="entry name" value="DD-peptidase/beta-lactamase superfamily"/>
    <property type="match status" value="1"/>
</dbReference>
<evidence type="ECO:0000256" key="1">
    <source>
        <dbReference type="ARBA" id="ARBA00011076"/>
    </source>
</evidence>
<accession>A0A380CXM3</accession>
<organism evidence="6 7">
    <name type="scientific">Sphingobacterium spiritivorum</name>
    <name type="common">Flavobacterium spiritivorum</name>
    <dbReference type="NCBI Taxonomy" id="258"/>
    <lineage>
        <taxon>Bacteria</taxon>
        <taxon>Pseudomonadati</taxon>
        <taxon>Bacteroidota</taxon>
        <taxon>Sphingobacteriia</taxon>
        <taxon>Sphingobacteriales</taxon>
        <taxon>Sphingobacteriaceae</taxon>
        <taxon>Sphingobacterium</taxon>
    </lineage>
</organism>
<evidence type="ECO:0000313" key="6">
    <source>
        <dbReference type="EMBL" id="SUJ30566.1"/>
    </source>
</evidence>
<dbReference type="GO" id="GO:0006537">
    <property type="term" value="P:glutamate biosynthetic process"/>
    <property type="evidence" value="ECO:0007669"/>
    <property type="project" value="TreeGrafter"/>
</dbReference>
<comment type="catalytic activity">
    <reaction evidence="5">
        <text>L-glutamine + H2O = L-glutamate + NH4(+)</text>
        <dbReference type="Rhea" id="RHEA:15889"/>
        <dbReference type="ChEBI" id="CHEBI:15377"/>
        <dbReference type="ChEBI" id="CHEBI:28938"/>
        <dbReference type="ChEBI" id="CHEBI:29985"/>
        <dbReference type="ChEBI" id="CHEBI:58359"/>
        <dbReference type="EC" id="3.5.1.2"/>
    </reaction>
</comment>
<protein>
    <recommendedName>
        <fullName evidence="3">glutaminase</fullName>
        <ecNumber evidence="3">3.5.1.2</ecNumber>
    </recommendedName>
</protein>
<dbReference type="EMBL" id="UGYW01000002">
    <property type="protein sequence ID" value="SUJ30566.1"/>
    <property type="molecule type" value="Genomic_DNA"/>
</dbReference>
<dbReference type="PANTHER" id="PTHR12544:SF29">
    <property type="entry name" value="GLUTAMINASE"/>
    <property type="match status" value="1"/>
</dbReference>
<evidence type="ECO:0000256" key="5">
    <source>
        <dbReference type="ARBA" id="ARBA00049534"/>
    </source>
</evidence>
<comment type="similarity">
    <text evidence="1">Belongs to the glutaminase family.</text>
</comment>
<dbReference type="Proteomes" id="UP000254893">
    <property type="component" value="Unassembled WGS sequence"/>
</dbReference>
<evidence type="ECO:0000313" key="7">
    <source>
        <dbReference type="Proteomes" id="UP000254893"/>
    </source>
</evidence>
<dbReference type="InterPro" id="IPR012338">
    <property type="entry name" value="Beta-lactam/transpept-like"/>
</dbReference>
<name>A0A380CXM3_SPHSI</name>
<evidence type="ECO:0000256" key="2">
    <source>
        <dbReference type="ARBA" id="ARBA00011881"/>
    </source>
</evidence>
<dbReference type="EC" id="3.5.1.2" evidence="3"/>
<dbReference type="SUPFAM" id="SSF56601">
    <property type="entry name" value="beta-lactamase/transpeptidase-like"/>
    <property type="match status" value="1"/>
</dbReference>
<evidence type="ECO:0000256" key="3">
    <source>
        <dbReference type="ARBA" id="ARBA00012918"/>
    </source>
</evidence>
<reference evidence="6 7" key="1">
    <citation type="submission" date="2018-06" db="EMBL/GenBank/DDBJ databases">
        <authorList>
            <consortium name="Pathogen Informatics"/>
            <person name="Doyle S."/>
        </authorList>
    </citation>
    <scope>NUCLEOTIDE SEQUENCE [LARGE SCALE GENOMIC DNA]</scope>
    <source>
        <strain evidence="6 7">NCTC11388</strain>
    </source>
</reference>
<dbReference type="InterPro" id="IPR015868">
    <property type="entry name" value="Glutaminase"/>
</dbReference>
<dbReference type="AlphaFoldDB" id="A0A380CXM3"/>
<dbReference type="NCBIfam" id="TIGR03814">
    <property type="entry name" value="Gln_ase"/>
    <property type="match status" value="1"/>
</dbReference>